<dbReference type="GO" id="GO:0005737">
    <property type="term" value="C:cytoplasm"/>
    <property type="evidence" value="ECO:0007669"/>
    <property type="project" value="TreeGrafter"/>
</dbReference>
<dbReference type="InterPro" id="IPR036052">
    <property type="entry name" value="TrpB-like_PALP_sf"/>
</dbReference>
<sequence>MLYKNMSKGHFGKYGGRYVPEMLIPTLEQLEKTYYLAKKDQKFQKEFNNLLKNFAGRPTPLVF</sequence>
<evidence type="ECO:0000313" key="3">
    <source>
        <dbReference type="EMBL" id="PJA55353.1"/>
    </source>
</evidence>
<keyword evidence="2" id="KW-0663">Pyridoxal phosphate</keyword>
<dbReference type="PANTHER" id="PTHR48077:SF3">
    <property type="entry name" value="TRYPTOPHAN SYNTHASE"/>
    <property type="match status" value="1"/>
</dbReference>
<dbReference type="Proteomes" id="UP000229647">
    <property type="component" value="Unassembled WGS sequence"/>
</dbReference>
<organism evidence="3 4">
    <name type="scientific">Candidatus Roizmanbacteria bacterium CG_4_9_14_3_um_filter_33_18</name>
    <dbReference type="NCBI Taxonomy" id="1974841"/>
    <lineage>
        <taxon>Bacteria</taxon>
        <taxon>Candidatus Roizmaniibacteriota</taxon>
    </lineage>
</organism>
<evidence type="ECO:0000256" key="2">
    <source>
        <dbReference type="ARBA" id="ARBA00022898"/>
    </source>
</evidence>
<proteinExistence type="predicted"/>
<keyword evidence="3" id="KW-0456">Lyase</keyword>
<comment type="cofactor">
    <cofactor evidence="1">
        <name>pyridoxal 5'-phosphate</name>
        <dbReference type="ChEBI" id="CHEBI:597326"/>
    </cofactor>
</comment>
<dbReference type="Gene3D" id="3.40.50.1100">
    <property type="match status" value="1"/>
</dbReference>
<reference evidence="4" key="1">
    <citation type="submission" date="2017-09" db="EMBL/GenBank/DDBJ databases">
        <title>Depth-based differentiation of microbial function through sediment-hosted aquifers and enrichment of novel symbionts in the deep terrestrial subsurface.</title>
        <authorList>
            <person name="Probst A.J."/>
            <person name="Ladd B."/>
            <person name="Jarett J.K."/>
            <person name="Geller-Mcgrath D.E."/>
            <person name="Sieber C.M.K."/>
            <person name="Emerson J.B."/>
            <person name="Anantharaman K."/>
            <person name="Thomas B.C."/>
            <person name="Malmstrom R."/>
            <person name="Stieglmeier M."/>
            <person name="Klingl A."/>
            <person name="Woyke T."/>
            <person name="Ryan C.M."/>
            <person name="Banfield J.F."/>
        </authorList>
    </citation>
    <scope>NUCLEOTIDE SEQUENCE [LARGE SCALE GENOMIC DNA]</scope>
</reference>
<evidence type="ECO:0000256" key="1">
    <source>
        <dbReference type="ARBA" id="ARBA00001933"/>
    </source>
</evidence>
<name>A0A2M7XX87_9BACT</name>
<dbReference type="AlphaFoldDB" id="A0A2M7XX87"/>
<protein>
    <submittedName>
        <fullName evidence="3">Tryptophan synthase subunit beta</fullName>
        <ecNumber evidence="3">4.2.1.20</ecNumber>
    </submittedName>
</protein>
<dbReference type="EC" id="4.2.1.20" evidence="3"/>
<dbReference type="PANTHER" id="PTHR48077">
    <property type="entry name" value="TRYPTOPHAN SYNTHASE-RELATED"/>
    <property type="match status" value="1"/>
</dbReference>
<feature type="non-terminal residue" evidence="3">
    <location>
        <position position="63"/>
    </location>
</feature>
<evidence type="ECO:0000313" key="4">
    <source>
        <dbReference type="Proteomes" id="UP000229647"/>
    </source>
</evidence>
<dbReference type="InterPro" id="IPR023026">
    <property type="entry name" value="Trp_synth_beta/beta-like"/>
</dbReference>
<gene>
    <name evidence="3" type="ORF">CO165_03990</name>
</gene>
<comment type="caution">
    <text evidence="3">The sequence shown here is derived from an EMBL/GenBank/DDBJ whole genome shotgun (WGS) entry which is preliminary data.</text>
</comment>
<dbReference type="GO" id="GO:0004834">
    <property type="term" value="F:tryptophan synthase activity"/>
    <property type="evidence" value="ECO:0007669"/>
    <property type="project" value="UniProtKB-EC"/>
</dbReference>
<dbReference type="SUPFAM" id="SSF53686">
    <property type="entry name" value="Tryptophan synthase beta subunit-like PLP-dependent enzymes"/>
    <property type="match status" value="1"/>
</dbReference>
<dbReference type="EMBL" id="PFWL01000165">
    <property type="protein sequence ID" value="PJA55353.1"/>
    <property type="molecule type" value="Genomic_DNA"/>
</dbReference>
<accession>A0A2M7XX87</accession>